<dbReference type="InterPro" id="IPR013654">
    <property type="entry name" value="PAS_2"/>
</dbReference>
<dbReference type="GO" id="GO:0009881">
    <property type="term" value="F:photoreceptor activity"/>
    <property type="evidence" value="ECO:0007669"/>
    <property type="project" value="UniProtKB-KW"/>
</dbReference>
<evidence type="ECO:0000256" key="5">
    <source>
        <dbReference type="ARBA" id="ARBA00022741"/>
    </source>
</evidence>
<feature type="compositionally biased region" description="Low complexity" evidence="12">
    <location>
        <begin position="88"/>
        <end position="110"/>
    </location>
</feature>
<dbReference type="InterPro" id="IPR016132">
    <property type="entry name" value="Phyto_chromo_attachment"/>
</dbReference>
<evidence type="ECO:0008006" key="18">
    <source>
        <dbReference type="Google" id="ProtNLM"/>
    </source>
</evidence>
<keyword evidence="9" id="KW-0902">Two-component regulatory system</keyword>
<dbReference type="SMART" id="SM00387">
    <property type="entry name" value="HATPase_c"/>
    <property type="match status" value="1"/>
</dbReference>
<name>A0A194WW50_MOLSC</name>
<dbReference type="EMBL" id="KQ947425">
    <property type="protein sequence ID" value="KUJ12195.1"/>
    <property type="molecule type" value="Genomic_DNA"/>
</dbReference>
<dbReference type="InterPro" id="IPR013515">
    <property type="entry name" value="Phytochrome_cen-reg"/>
</dbReference>
<evidence type="ECO:0000256" key="9">
    <source>
        <dbReference type="ARBA" id="ARBA00023012"/>
    </source>
</evidence>
<dbReference type="PROSITE" id="PS50110">
    <property type="entry name" value="RESPONSE_REGULATORY"/>
    <property type="match status" value="1"/>
</dbReference>
<dbReference type="InterPro" id="IPR003661">
    <property type="entry name" value="HisK_dim/P_dom"/>
</dbReference>
<dbReference type="CDD" id="cd00082">
    <property type="entry name" value="HisKA"/>
    <property type="match status" value="1"/>
</dbReference>
<keyword evidence="4" id="KW-0808">Transferase</keyword>
<evidence type="ECO:0000256" key="7">
    <source>
        <dbReference type="ARBA" id="ARBA00022840"/>
    </source>
</evidence>
<dbReference type="GO" id="GO:0006355">
    <property type="term" value="P:regulation of DNA-templated transcription"/>
    <property type="evidence" value="ECO:0007669"/>
    <property type="project" value="InterPro"/>
</dbReference>
<dbReference type="RefSeq" id="XP_018066550.1">
    <property type="nucleotide sequence ID" value="XM_018209769.1"/>
</dbReference>
<dbReference type="GO" id="GO:0000155">
    <property type="term" value="F:phosphorelay sensor kinase activity"/>
    <property type="evidence" value="ECO:0007669"/>
    <property type="project" value="InterPro"/>
</dbReference>
<feature type="modified residue" description="4-aspartylphosphate" evidence="11">
    <location>
        <position position="1099"/>
    </location>
</feature>
<dbReference type="InterPro" id="IPR036097">
    <property type="entry name" value="HisK_dim/P_sf"/>
</dbReference>
<dbReference type="SMART" id="SM00388">
    <property type="entry name" value="HisKA"/>
    <property type="match status" value="1"/>
</dbReference>
<feature type="domain" description="Histidine kinase" evidence="14">
    <location>
        <begin position="725"/>
        <end position="963"/>
    </location>
</feature>
<evidence type="ECO:0000256" key="4">
    <source>
        <dbReference type="ARBA" id="ARBA00022679"/>
    </source>
</evidence>
<evidence type="ECO:0000256" key="6">
    <source>
        <dbReference type="ARBA" id="ARBA00022777"/>
    </source>
</evidence>
<dbReference type="CDD" id="cd17546">
    <property type="entry name" value="REC_hyHK_CKI1_RcsC-like"/>
    <property type="match status" value="1"/>
</dbReference>
<dbReference type="InterPro" id="IPR003018">
    <property type="entry name" value="GAF"/>
</dbReference>
<dbReference type="Pfam" id="PF00360">
    <property type="entry name" value="PHY"/>
    <property type="match status" value="1"/>
</dbReference>
<evidence type="ECO:0000259" key="15">
    <source>
        <dbReference type="PROSITE" id="PS50110"/>
    </source>
</evidence>
<reference evidence="16 17" key="1">
    <citation type="submission" date="2015-10" db="EMBL/GenBank/DDBJ databases">
        <title>Full genome of DAOMC 229536 Phialocephala scopiformis, a fungal endophyte of spruce producing the potent anti-insectan compound rugulosin.</title>
        <authorList>
            <consortium name="DOE Joint Genome Institute"/>
            <person name="Walker A.K."/>
            <person name="Frasz S.L."/>
            <person name="Seifert K.A."/>
            <person name="Miller J.D."/>
            <person name="Mondo S.J."/>
            <person name="Labutti K."/>
            <person name="Lipzen A."/>
            <person name="Dockter R."/>
            <person name="Kennedy M."/>
            <person name="Grigoriev I.V."/>
            <person name="Spatafora J.W."/>
        </authorList>
    </citation>
    <scope>NUCLEOTIDE SEQUENCE [LARGE SCALE GENOMIC DNA]</scope>
    <source>
        <strain evidence="16 17">CBS 120377</strain>
    </source>
</reference>
<dbReference type="GO" id="GO:0005524">
    <property type="term" value="F:ATP binding"/>
    <property type="evidence" value="ECO:0007669"/>
    <property type="project" value="UniProtKB-KW"/>
</dbReference>
<dbReference type="Gene3D" id="3.30.565.10">
    <property type="entry name" value="Histidine kinase-like ATPase, C-terminal domain"/>
    <property type="match status" value="1"/>
</dbReference>
<dbReference type="SUPFAM" id="SSF55785">
    <property type="entry name" value="PYP-like sensor domain (PAS domain)"/>
    <property type="match status" value="1"/>
</dbReference>
<evidence type="ECO:0000256" key="12">
    <source>
        <dbReference type="SAM" id="MobiDB-lite"/>
    </source>
</evidence>
<dbReference type="Pfam" id="PF00512">
    <property type="entry name" value="HisKA"/>
    <property type="match status" value="1"/>
</dbReference>
<feature type="domain" description="Response regulatory" evidence="15">
    <location>
        <begin position="1048"/>
        <end position="1178"/>
    </location>
</feature>
<dbReference type="InterPro" id="IPR036890">
    <property type="entry name" value="HATPase_C_sf"/>
</dbReference>
<dbReference type="SMART" id="SM00448">
    <property type="entry name" value="REC"/>
    <property type="match status" value="1"/>
</dbReference>
<feature type="domain" description="Phytochrome chromophore attachment site" evidence="13">
    <location>
        <begin position="350"/>
        <end position="512"/>
    </location>
</feature>
<evidence type="ECO:0000313" key="16">
    <source>
        <dbReference type="EMBL" id="KUJ12195.1"/>
    </source>
</evidence>
<accession>A0A194WW50</accession>
<evidence type="ECO:0000259" key="13">
    <source>
        <dbReference type="PROSITE" id="PS50046"/>
    </source>
</evidence>
<dbReference type="InterPro" id="IPR001294">
    <property type="entry name" value="Phytochrome"/>
</dbReference>
<dbReference type="InterPro" id="IPR005467">
    <property type="entry name" value="His_kinase_dom"/>
</dbReference>
<keyword evidence="3" id="KW-0716">Sensory transduction</keyword>
<evidence type="ECO:0000259" key="14">
    <source>
        <dbReference type="PROSITE" id="PS50109"/>
    </source>
</evidence>
<dbReference type="PROSITE" id="PS50046">
    <property type="entry name" value="PHYTOCHROME_2"/>
    <property type="match status" value="1"/>
</dbReference>
<keyword evidence="10" id="KW-0675">Receptor</keyword>
<dbReference type="AlphaFoldDB" id="A0A194WW50"/>
<evidence type="ECO:0000256" key="1">
    <source>
        <dbReference type="ARBA" id="ARBA00022543"/>
    </source>
</evidence>
<dbReference type="GeneID" id="28819495"/>
<sequence>MASPILHPLTLDNAEAEHLDIGERSDGGIATSESDAKTVVRVFPIRLATGQDLVPTSSAVPALLQSLDFNLSGLTLHEAVLKPSLGATPLRTSTPLLTPPKSQSGSSSSSTLQIPEHVSTSGQRYVTNKFNFGLSTHDYPTLPHVAKGNKVYRCDQEPIHIPGAVQSFGALVALRQDPSSNCIVRIASENTGAIIGREPEELFNLRCFTDMLSANYKTEFMVRMKALCSKPIRTDPDVHPLALISTDAVTIHVFCAMHLNDAAGLIICEFELEKEIFTSKHPPEHGLPAVPVQVIDHQIPTEAARLLSTTNRSTPLHAVDIARESSRPLGSLDLFHILSEVQAQLSKCTELPALLDIIVGLVYELTSFHRVMVYQFDENAAVGCVKSEIVDPRASSDIYRGLHFPSSDIPRQARELYLINRVRILYDREQETARLVCRTLDDASIPLDLKHSYLRAMSPIHLRYLSNIGVRASMSISLVVDGKLWGLISCHNYGSSMRVPAPVRELCRSLGDIASNTIGNLLYAARVKARKALSIAPPKTSPSAYVAASSGDLLSMFDADFGFLVIKGEARAIGRLMAYEESIVLLQFIRDENFTSIFSTNAIRNECPTLKTSAELSIISGMLVIPLNPNSAEFLVFFRKGILKHISWAGNPYEKATSSGRNYLEPRSSFRRWSELVVGTSANWTEDQLESAAVLLTLYSRFIEVWRQKEAIVQKNRMTRILIQNAGHEARTPLNSIINYLEIVLEDNLDKRARLHLQRSLQASKSLVFVVNDLLNLTEVEDAVYNMYQEYIDLKALMRSLVTAFEPESSRKNLKVVLNADDTIPSIVKCNGSDLRQVISNLLANAIQHSEDGYINMSLRCTGTSDLYVFTEISIEDKGRGLEKSQLDNLFQDFEKILDDEDGESTSTTSANDAAYLKTINTQIGLGLALTARFVRLNNGQIAISSAGLGRGAKVSITVPFHKASIQPRHATLNPTQFKVNVSNLPTPPTPSEPSAQARTSFFSPILSPITTSYSDFGQVSVPGILESPTDPTSPMSPETDLEVDKLNILVAEDNPLNSRLLQTRLSRKGHGVQVAVDGQACADAFKQNTMLFDIILMDIQMPLVSGVESTRIIRDFERVHSPPSSPKVSAYGRIPIIAVSASLVEKSKLEYSAAGFDGWITKPINFKRLERIMDAARNAEKRRELAYGSDEWENGGWFVT</sequence>
<feature type="region of interest" description="Disordered" evidence="12">
    <location>
        <begin position="88"/>
        <end position="118"/>
    </location>
</feature>
<evidence type="ECO:0000256" key="2">
    <source>
        <dbReference type="ARBA" id="ARBA00022553"/>
    </source>
</evidence>
<protein>
    <recommendedName>
        <fullName evidence="18">Phytochrome</fullName>
    </recommendedName>
</protein>
<dbReference type="Pfam" id="PF00072">
    <property type="entry name" value="Response_reg"/>
    <property type="match status" value="1"/>
</dbReference>
<dbReference type="Gene3D" id="3.30.450.20">
    <property type="entry name" value="PAS domain"/>
    <property type="match status" value="2"/>
</dbReference>
<dbReference type="InterPro" id="IPR035965">
    <property type="entry name" value="PAS-like_dom_sf"/>
</dbReference>
<dbReference type="Gene3D" id="3.30.450.270">
    <property type="match status" value="1"/>
</dbReference>
<dbReference type="PANTHER" id="PTHR43065:SF10">
    <property type="entry name" value="PEROXIDE STRESS-ACTIVATED HISTIDINE KINASE MAK3"/>
    <property type="match status" value="1"/>
</dbReference>
<dbReference type="InterPro" id="IPR001789">
    <property type="entry name" value="Sig_transdc_resp-reg_receiver"/>
</dbReference>
<keyword evidence="5" id="KW-0547">Nucleotide-binding</keyword>
<dbReference type="Pfam" id="PF01590">
    <property type="entry name" value="GAF"/>
    <property type="match status" value="1"/>
</dbReference>
<dbReference type="PROSITE" id="PS50109">
    <property type="entry name" value="HIS_KIN"/>
    <property type="match status" value="1"/>
</dbReference>
<dbReference type="Gene3D" id="3.40.50.2300">
    <property type="match status" value="1"/>
</dbReference>
<gene>
    <name evidence="16" type="ORF">LY89DRAFT_593827</name>
</gene>
<dbReference type="SUPFAM" id="SSF55781">
    <property type="entry name" value="GAF domain-like"/>
    <property type="match status" value="2"/>
</dbReference>
<dbReference type="SUPFAM" id="SSF52172">
    <property type="entry name" value="CheY-like"/>
    <property type="match status" value="1"/>
</dbReference>
<dbReference type="Pfam" id="PF08446">
    <property type="entry name" value="PAS_2"/>
    <property type="match status" value="1"/>
</dbReference>
<evidence type="ECO:0000313" key="17">
    <source>
        <dbReference type="Proteomes" id="UP000070700"/>
    </source>
</evidence>
<dbReference type="InterPro" id="IPR043150">
    <property type="entry name" value="Phytochrome_PHY_sf"/>
</dbReference>
<evidence type="ECO:0000256" key="8">
    <source>
        <dbReference type="ARBA" id="ARBA00022991"/>
    </source>
</evidence>
<dbReference type="SMART" id="SM00065">
    <property type="entry name" value="GAF"/>
    <property type="match status" value="1"/>
</dbReference>
<dbReference type="Gene3D" id="3.30.450.40">
    <property type="match status" value="1"/>
</dbReference>
<evidence type="ECO:0000256" key="3">
    <source>
        <dbReference type="ARBA" id="ARBA00022606"/>
    </source>
</evidence>
<keyword evidence="7" id="KW-0067">ATP-binding</keyword>
<dbReference type="InterPro" id="IPR003594">
    <property type="entry name" value="HATPase_dom"/>
</dbReference>
<proteinExistence type="predicted"/>
<dbReference type="Gene3D" id="1.10.287.130">
    <property type="match status" value="1"/>
</dbReference>
<evidence type="ECO:0000256" key="10">
    <source>
        <dbReference type="ARBA" id="ARBA00023170"/>
    </source>
</evidence>
<keyword evidence="1" id="KW-0600">Photoreceptor protein</keyword>
<dbReference type="GO" id="GO:0009584">
    <property type="term" value="P:detection of visible light"/>
    <property type="evidence" value="ECO:0007669"/>
    <property type="project" value="InterPro"/>
</dbReference>
<dbReference type="PRINTS" id="PR01033">
    <property type="entry name" value="PHYTOCHROME"/>
</dbReference>
<organism evidence="16 17">
    <name type="scientific">Mollisia scopiformis</name>
    <name type="common">Conifer needle endophyte fungus</name>
    <name type="synonym">Phialocephala scopiformis</name>
    <dbReference type="NCBI Taxonomy" id="149040"/>
    <lineage>
        <taxon>Eukaryota</taxon>
        <taxon>Fungi</taxon>
        <taxon>Dikarya</taxon>
        <taxon>Ascomycota</taxon>
        <taxon>Pezizomycotina</taxon>
        <taxon>Leotiomycetes</taxon>
        <taxon>Helotiales</taxon>
        <taxon>Mollisiaceae</taxon>
        <taxon>Mollisia</taxon>
    </lineage>
</organism>
<dbReference type="Proteomes" id="UP000070700">
    <property type="component" value="Unassembled WGS sequence"/>
</dbReference>
<keyword evidence="6" id="KW-0418">Kinase</keyword>
<keyword evidence="8" id="KW-0157">Chromophore</keyword>
<dbReference type="InParanoid" id="A0A194WW50"/>
<dbReference type="SUPFAM" id="SSF47384">
    <property type="entry name" value="Homodimeric domain of signal transducing histidine kinase"/>
    <property type="match status" value="1"/>
</dbReference>
<dbReference type="SUPFAM" id="SSF55874">
    <property type="entry name" value="ATPase domain of HSP90 chaperone/DNA topoisomerase II/histidine kinase"/>
    <property type="match status" value="1"/>
</dbReference>
<dbReference type="InterPro" id="IPR029016">
    <property type="entry name" value="GAF-like_dom_sf"/>
</dbReference>
<dbReference type="KEGG" id="psco:LY89DRAFT_593827"/>
<dbReference type="Pfam" id="PF02518">
    <property type="entry name" value="HATPase_c"/>
    <property type="match status" value="1"/>
</dbReference>
<keyword evidence="2 11" id="KW-0597">Phosphoprotein</keyword>
<keyword evidence="17" id="KW-1185">Reference proteome</keyword>
<dbReference type="OrthoDB" id="2015534at2759"/>
<dbReference type="InterPro" id="IPR011006">
    <property type="entry name" value="CheY-like_superfamily"/>
</dbReference>
<evidence type="ECO:0000256" key="11">
    <source>
        <dbReference type="PROSITE-ProRule" id="PRU00169"/>
    </source>
</evidence>
<dbReference type="PANTHER" id="PTHR43065">
    <property type="entry name" value="SENSOR HISTIDINE KINASE"/>
    <property type="match status" value="1"/>
</dbReference>